<dbReference type="EMBL" id="SZPX01000003">
    <property type="protein sequence ID" value="TKI69903.1"/>
    <property type="molecule type" value="Genomic_DNA"/>
</dbReference>
<evidence type="ECO:0000313" key="3">
    <source>
        <dbReference type="Proteomes" id="UP000309561"/>
    </source>
</evidence>
<proteinExistence type="predicted"/>
<dbReference type="Proteomes" id="UP000309561">
    <property type="component" value="Unassembled WGS sequence"/>
</dbReference>
<dbReference type="RefSeq" id="WP_137012774.1">
    <property type="nucleotide sequence ID" value="NZ_SZPX01000003.1"/>
</dbReference>
<dbReference type="InterPro" id="IPR015393">
    <property type="entry name" value="DUF1972"/>
</dbReference>
<protein>
    <submittedName>
        <fullName evidence="2">Glycosyltransferase family 1 protein</fullName>
    </submittedName>
</protein>
<dbReference type="AlphaFoldDB" id="A0A4V5TM07"/>
<keyword evidence="3" id="KW-1185">Reference proteome</keyword>
<comment type="caution">
    <text evidence="2">The sequence shown here is derived from an EMBL/GenBank/DDBJ whole genome shotgun (WGS) entry which is preliminary data.</text>
</comment>
<evidence type="ECO:0000259" key="1">
    <source>
        <dbReference type="Pfam" id="PF09314"/>
    </source>
</evidence>
<organism evidence="2 3">
    <name type="scientific">Sulfurimonas crateris</name>
    <dbReference type="NCBI Taxonomy" id="2574727"/>
    <lineage>
        <taxon>Bacteria</taxon>
        <taxon>Pseudomonadati</taxon>
        <taxon>Campylobacterota</taxon>
        <taxon>Epsilonproteobacteria</taxon>
        <taxon>Campylobacterales</taxon>
        <taxon>Sulfurimonadaceae</taxon>
        <taxon>Sulfurimonas</taxon>
    </lineage>
</organism>
<dbReference type="Gene3D" id="3.40.50.2000">
    <property type="entry name" value="Glycogen Phosphorylase B"/>
    <property type="match status" value="2"/>
</dbReference>
<keyword evidence="2" id="KW-0808">Transferase</keyword>
<dbReference type="SUPFAM" id="SSF53756">
    <property type="entry name" value="UDP-Glycosyltransferase/glycogen phosphorylase"/>
    <property type="match status" value="1"/>
</dbReference>
<sequence>MNIAILGTRGIPNHYGGFEQFAEHLSVGLVERGHSVTVYNSSLHPYKEKEFHGVTIKHMYDPENKIGTAGQFVYDFLCIMDSRKNNYDVILQLGYTSSSIFFDLHPKSSAVITNMDGLEWKRSKYSPKVQRFLKWAESLAVKKSDFLVSDSVGIQNYIRSKYAKESVYIPYGANVIQEYDEVVCLEYGVKKYEYDMLIARLEPENSIEVILDGVKKSNKKRKFLVIGNHKNKFGEYLKLKFQDEKNIVFVGGVYELSKINSLRYFSNLYFHGHTVGGTNPSLLEAMGAQALVCAHKNEFNSAILGEDGLYFKTADDIKITLQSKDKKNFATFLKNNIEKIRNIYEWKKIIQDYENIFLKSIKSNKS</sequence>
<name>A0A4V5TM07_9BACT</name>
<dbReference type="OrthoDB" id="5490278at2"/>
<gene>
    <name evidence="2" type="ORF">FCU45_04645</name>
</gene>
<feature type="domain" description="DUF1972" evidence="1">
    <location>
        <begin position="3"/>
        <end position="173"/>
    </location>
</feature>
<dbReference type="Pfam" id="PF09314">
    <property type="entry name" value="DUF1972"/>
    <property type="match status" value="1"/>
</dbReference>
<accession>A0A4V5TM07</accession>
<dbReference type="GO" id="GO:0016740">
    <property type="term" value="F:transferase activity"/>
    <property type="evidence" value="ECO:0007669"/>
    <property type="project" value="UniProtKB-KW"/>
</dbReference>
<evidence type="ECO:0000313" key="2">
    <source>
        <dbReference type="EMBL" id="TKI69903.1"/>
    </source>
</evidence>
<reference evidence="2 3" key="1">
    <citation type="submission" date="2019-04" db="EMBL/GenBank/DDBJ databases">
        <title>Sulfurimonas crateris sp. nov. a facultative anaerobic sulfur-oxidizing chemolithautotrophic bacterium isolated from a terrestrial mud vulcano.</title>
        <authorList>
            <person name="Ratnikova N.M."/>
            <person name="Slobodkin A.I."/>
            <person name="Merkel A.Y."/>
            <person name="Novikov A."/>
            <person name="Bonch-Osmolovskaya E.A."/>
            <person name="Slobodkina G.B."/>
        </authorList>
    </citation>
    <scope>NUCLEOTIDE SEQUENCE [LARGE SCALE GENOMIC DNA]</scope>
    <source>
        <strain evidence="2 3">SN118</strain>
    </source>
</reference>